<evidence type="ECO:0000259" key="1">
    <source>
        <dbReference type="Pfam" id="PF13452"/>
    </source>
</evidence>
<dbReference type="PIRSF" id="PIRSF018072">
    <property type="entry name" value="UCP018072"/>
    <property type="match status" value="1"/>
</dbReference>
<dbReference type="KEGG" id="kbs:EPA93_33130"/>
<gene>
    <name evidence="2" type="ORF">EPA93_33130</name>
</gene>
<dbReference type="CDD" id="cd03441">
    <property type="entry name" value="R_hydratase_like"/>
    <property type="match status" value="1"/>
</dbReference>
<evidence type="ECO:0000313" key="3">
    <source>
        <dbReference type="Proteomes" id="UP000290365"/>
    </source>
</evidence>
<reference evidence="2 3" key="1">
    <citation type="submission" date="2019-01" db="EMBL/GenBank/DDBJ databases">
        <title>Ktedonosporobacter rubrisoli SCAWS-G2.</title>
        <authorList>
            <person name="Huang Y."/>
            <person name="Yan B."/>
        </authorList>
    </citation>
    <scope>NUCLEOTIDE SEQUENCE [LARGE SCALE GENOMIC DNA]</scope>
    <source>
        <strain evidence="2 3">SCAWS-G2</strain>
    </source>
</reference>
<protein>
    <submittedName>
        <fullName evidence="2">MaoC family dehydratase</fullName>
    </submittedName>
</protein>
<dbReference type="EMBL" id="CP035758">
    <property type="protein sequence ID" value="QBD80556.1"/>
    <property type="molecule type" value="Genomic_DNA"/>
</dbReference>
<dbReference type="RefSeq" id="WP_129891620.1">
    <property type="nucleotide sequence ID" value="NZ_CP035758.1"/>
</dbReference>
<dbReference type="InterPro" id="IPR029069">
    <property type="entry name" value="HotDog_dom_sf"/>
</dbReference>
<keyword evidence="3" id="KW-1185">Reference proteome</keyword>
<sequence>MFDKSKVGTSFPPFKIEVERCKIHEFNLAIGDPNPIYHSREAALAAEYRDVPLSPTAATIFNFWGNTQAAEQFASVGINVKRILHGDEEYEYQAPIYPGDVLTGVMRIVEGKHRQMKDGSSLDVLTTEIQYTNQQEQPVLKARTTIAVRE</sequence>
<dbReference type="Gene3D" id="3.10.129.10">
    <property type="entry name" value="Hotdog Thioesterase"/>
    <property type="match status" value="1"/>
</dbReference>
<dbReference type="InterPro" id="IPR039569">
    <property type="entry name" value="FAS1-like_DH_region"/>
</dbReference>
<accession>A0A4P6JZK9</accession>
<dbReference type="Proteomes" id="UP000290365">
    <property type="component" value="Chromosome"/>
</dbReference>
<dbReference type="InterPro" id="IPR016709">
    <property type="entry name" value="HadA-like"/>
</dbReference>
<proteinExistence type="predicted"/>
<feature type="domain" description="FAS1-like dehydratase" evidence="1">
    <location>
        <begin position="6"/>
        <end position="140"/>
    </location>
</feature>
<name>A0A4P6JZK9_KTERU</name>
<dbReference type="SUPFAM" id="SSF54637">
    <property type="entry name" value="Thioesterase/thiol ester dehydrase-isomerase"/>
    <property type="match status" value="1"/>
</dbReference>
<dbReference type="AlphaFoldDB" id="A0A4P6JZK9"/>
<dbReference type="OrthoDB" id="160199at2"/>
<dbReference type="Pfam" id="PF13452">
    <property type="entry name" value="FAS1_DH_region"/>
    <property type="match status" value="1"/>
</dbReference>
<organism evidence="2 3">
    <name type="scientific">Ktedonosporobacter rubrisoli</name>
    <dbReference type="NCBI Taxonomy" id="2509675"/>
    <lineage>
        <taxon>Bacteria</taxon>
        <taxon>Bacillati</taxon>
        <taxon>Chloroflexota</taxon>
        <taxon>Ktedonobacteria</taxon>
        <taxon>Ktedonobacterales</taxon>
        <taxon>Ktedonosporobacteraceae</taxon>
        <taxon>Ktedonosporobacter</taxon>
    </lineage>
</organism>
<evidence type="ECO:0000313" key="2">
    <source>
        <dbReference type="EMBL" id="QBD80556.1"/>
    </source>
</evidence>